<dbReference type="Pfam" id="PF17857">
    <property type="entry name" value="AAA_lid_1"/>
    <property type="match status" value="1"/>
</dbReference>
<keyword evidence="6" id="KW-0067">ATP-binding</keyword>
<dbReference type="Gene3D" id="1.20.920.30">
    <property type="match status" value="1"/>
</dbReference>
<evidence type="ECO:0000313" key="14">
    <source>
        <dbReference type="EMBL" id="CAF2891670.1"/>
    </source>
</evidence>
<name>A0A7R8CTM4_LEPSM</name>
<dbReference type="PANTHER" id="PTHR22878:SF70">
    <property type="entry name" value="DYNEIN HEAVY CHAIN 2, AXONEMAL"/>
    <property type="match status" value="1"/>
</dbReference>
<dbReference type="Proteomes" id="UP000675881">
    <property type="component" value="Chromosome 3"/>
</dbReference>
<dbReference type="SUPFAM" id="SSF52540">
    <property type="entry name" value="P-loop containing nucleoside triphosphate hydrolases"/>
    <property type="match status" value="2"/>
</dbReference>
<comment type="subcellular location">
    <subcellularLocation>
        <location evidence="1">Cytoplasm</location>
        <location evidence="1">Cytoskeleton</location>
    </subcellularLocation>
</comment>
<keyword evidence="9" id="KW-0505">Motor protein</keyword>
<dbReference type="FunFam" id="1.20.920.30:FF:000002">
    <property type="entry name" value="Dynein axonemal heavy chain 3"/>
    <property type="match status" value="1"/>
</dbReference>
<proteinExistence type="inferred from homology"/>
<comment type="similarity">
    <text evidence="2">Belongs to the dynein heavy chain family.</text>
</comment>
<dbReference type="InterPro" id="IPR027417">
    <property type="entry name" value="P-loop_NTPase"/>
</dbReference>
<evidence type="ECO:0000259" key="13">
    <source>
        <dbReference type="Pfam" id="PF17857"/>
    </source>
</evidence>
<protein>
    <submittedName>
        <fullName evidence="14">DNAH</fullName>
    </submittedName>
</protein>
<dbReference type="GO" id="GO:0045505">
    <property type="term" value="F:dynein intermediate chain binding"/>
    <property type="evidence" value="ECO:0007669"/>
    <property type="project" value="InterPro"/>
</dbReference>
<keyword evidence="7" id="KW-0243">Dynein</keyword>
<dbReference type="GO" id="GO:0007018">
    <property type="term" value="P:microtubule-based movement"/>
    <property type="evidence" value="ECO:0007669"/>
    <property type="project" value="InterPro"/>
</dbReference>
<feature type="domain" description="Dynein heavy chain AAA module D4" evidence="12">
    <location>
        <begin position="620"/>
        <end position="761"/>
    </location>
</feature>
<accession>A0A7R8CTM4</accession>
<sequence>MNTVLDETKKLCLMSGEIIRLPPNTNLIFEAQDVETAAPATISRCGVLYMDPHMLDWNLIVKNWIKKFPSFITDHVKDYLKHLFLRFCKPSLKIAKKSTGVKTTDHHLIQSLINIFDCYLNKLIESSELKGKSDNELIPKTFLLGNPLFHYPGEDQKTVFDFKLIVGTKPEWQKWDVEVSNISLPRDIYACQLNISTCETVKYNHLMNMLVENSKHFLLIGSSGTGKSSYVKNMLHNKLDPDKFSYIELYFTSVSSPTVTQSLVMSKLDKRRKGVYGPALGKKFLIFVDDINSPQVDEVGSQPPIELLRQLLDRKVWYDLKELSPIKLVDMIIIGAMRLPIAGVQGLPTRFFRHFNTIHMDLFSDETIRSIFSRIVLWHLDTKGFSKEFDPCINQVINATLGVHKFVVSELLPTPKHSHYLFSLKEFSRVICGVLLSVPETMTDLLCMKRLWVHEILRVYYDRLVHTKDRDIFLNCLKSTEATVTENDLRKLMFCDFGDSKNSEEDKFYKSVTDIDHIRRVSEDLLDKYNQISRKPMELVLFDFALEHLCRISRVLKQPESHMIFIGLGGSGRQSLSRLAAHISGFEFHQIELGKDDELYKWKSELKTVLKKTSHKLEPSEKLEIVENMKNLEKDMDKSMHTDGSLQALFSLFVKRIKENMHIIFAMSPTSNSFRRNLVRFPALMDRCTINWFHQWPNDALNFVSNKFLMGIDFRPGELKSCVSLCEFFHNSSIKLSKKMSGKVFNYVTPASYLELNLMFKKHLREHRKKVCETQKKYEISLEKLKGAESQVSVMQTEMNAIQPKLVVASKDVDEVLSIVDKEQYEVTEQDKILKSEESIVNEKKKLADTIRSDCESELAEVTSFVEASLEMISSLSQSELSSIRGMKGPTISLKLNTEALCCLKGIKSDKIPDPSGVVGKMIDDFWGPTKRLLADPKFLESFYSFDKDNLNPKVMKIIREKYLSQQDMNPDKSKSSVTAADLVSRAMFRWIQSLDMYEKVARNIAPKRETLTKADTDFQESLENLTGKKEILRRSQEKLKIIMNDLQEKKQRKAELENEVELCSRKLERAEQLITGFGNERENWSNKAQFLSAKYFQLTGDILLSVGIIAYLGPFFQEIRDEQIQLWQKKGKGAKYYILRGFQLAENIG</sequence>
<reference evidence="14" key="1">
    <citation type="submission" date="2021-02" db="EMBL/GenBank/DDBJ databases">
        <authorList>
            <person name="Bekaert M."/>
        </authorList>
    </citation>
    <scope>NUCLEOTIDE SEQUENCE</scope>
    <source>
        <strain evidence="14">IoA-00</strain>
    </source>
</reference>
<keyword evidence="3" id="KW-0963">Cytoplasm</keyword>
<organism evidence="14 15">
    <name type="scientific">Lepeophtheirus salmonis</name>
    <name type="common">Salmon louse</name>
    <name type="synonym">Caligus salmonis</name>
    <dbReference type="NCBI Taxonomy" id="72036"/>
    <lineage>
        <taxon>Eukaryota</taxon>
        <taxon>Metazoa</taxon>
        <taxon>Ecdysozoa</taxon>
        <taxon>Arthropoda</taxon>
        <taxon>Crustacea</taxon>
        <taxon>Multicrustacea</taxon>
        <taxon>Hexanauplia</taxon>
        <taxon>Copepoda</taxon>
        <taxon>Siphonostomatoida</taxon>
        <taxon>Caligidae</taxon>
        <taxon>Lepeophtheirus</taxon>
    </lineage>
</organism>
<evidence type="ECO:0000259" key="11">
    <source>
        <dbReference type="Pfam" id="PF12777"/>
    </source>
</evidence>
<dbReference type="AlphaFoldDB" id="A0A7R8CTM4"/>
<dbReference type="InterPro" id="IPR041589">
    <property type="entry name" value="DNAH3_AAA_lid_1"/>
</dbReference>
<dbReference type="Gene3D" id="3.40.50.300">
    <property type="entry name" value="P-loop containing nucleotide triphosphate hydrolases"/>
    <property type="match status" value="4"/>
</dbReference>
<feature type="domain" description="Dynein heavy chain AAA module D4" evidence="12">
    <location>
        <begin position="537"/>
        <end position="616"/>
    </location>
</feature>
<dbReference type="GO" id="GO:0051959">
    <property type="term" value="F:dynein light intermediate chain binding"/>
    <property type="evidence" value="ECO:0007669"/>
    <property type="project" value="InterPro"/>
</dbReference>
<dbReference type="Pfam" id="PF12777">
    <property type="entry name" value="MT"/>
    <property type="match status" value="1"/>
</dbReference>
<evidence type="ECO:0000256" key="9">
    <source>
        <dbReference type="ARBA" id="ARBA00023175"/>
    </source>
</evidence>
<keyword evidence="15" id="KW-1185">Reference proteome</keyword>
<evidence type="ECO:0000313" key="15">
    <source>
        <dbReference type="Proteomes" id="UP000675881"/>
    </source>
</evidence>
<evidence type="ECO:0000256" key="4">
    <source>
        <dbReference type="ARBA" id="ARBA00022701"/>
    </source>
</evidence>
<evidence type="ECO:0000256" key="5">
    <source>
        <dbReference type="ARBA" id="ARBA00022741"/>
    </source>
</evidence>
<keyword evidence="10" id="KW-0206">Cytoskeleton</keyword>
<evidence type="ECO:0000259" key="12">
    <source>
        <dbReference type="Pfam" id="PF12780"/>
    </source>
</evidence>
<dbReference type="Pfam" id="PF12780">
    <property type="entry name" value="AAA_8"/>
    <property type="match status" value="2"/>
</dbReference>
<evidence type="ECO:0000256" key="2">
    <source>
        <dbReference type="ARBA" id="ARBA00008887"/>
    </source>
</evidence>
<gene>
    <name evidence="14" type="ORF">LSAA_7306</name>
</gene>
<evidence type="ECO:0000256" key="1">
    <source>
        <dbReference type="ARBA" id="ARBA00004245"/>
    </source>
</evidence>
<dbReference type="Pfam" id="PF12775">
    <property type="entry name" value="AAA_7"/>
    <property type="match status" value="1"/>
</dbReference>
<dbReference type="GO" id="GO:0030286">
    <property type="term" value="C:dynein complex"/>
    <property type="evidence" value="ECO:0007669"/>
    <property type="project" value="UniProtKB-KW"/>
</dbReference>
<evidence type="ECO:0000256" key="7">
    <source>
        <dbReference type="ARBA" id="ARBA00023017"/>
    </source>
</evidence>
<keyword evidence="4" id="KW-0493">Microtubule</keyword>
<dbReference type="GO" id="GO:0005874">
    <property type="term" value="C:microtubule"/>
    <property type="evidence" value="ECO:0007669"/>
    <property type="project" value="UniProtKB-KW"/>
</dbReference>
<dbReference type="FunFam" id="1.20.920.20:FF:000001">
    <property type="entry name" value="dynein heavy chain 2, axonemal"/>
    <property type="match status" value="1"/>
</dbReference>
<feature type="domain" description="Dynein heavy chain coiled coil stalk" evidence="11">
    <location>
        <begin position="778"/>
        <end position="1126"/>
    </location>
</feature>
<keyword evidence="5" id="KW-0547">Nucleotide-binding</keyword>
<evidence type="ECO:0000256" key="10">
    <source>
        <dbReference type="ARBA" id="ARBA00023212"/>
    </source>
</evidence>
<evidence type="ECO:0000256" key="6">
    <source>
        <dbReference type="ARBA" id="ARBA00022840"/>
    </source>
</evidence>
<dbReference type="Gene3D" id="1.20.920.20">
    <property type="match status" value="1"/>
</dbReference>
<dbReference type="OrthoDB" id="447173at2759"/>
<feature type="domain" description="Dynein heavy chain 3 AAA+ lid" evidence="13">
    <location>
        <begin position="397"/>
        <end position="475"/>
    </location>
</feature>
<dbReference type="InterPro" id="IPR024743">
    <property type="entry name" value="Dynein_HC_stalk"/>
</dbReference>
<dbReference type="InterPro" id="IPR026983">
    <property type="entry name" value="DHC"/>
</dbReference>
<evidence type="ECO:0000256" key="8">
    <source>
        <dbReference type="ARBA" id="ARBA00023054"/>
    </source>
</evidence>
<dbReference type="InterPro" id="IPR024317">
    <property type="entry name" value="Dynein_heavy_chain_D4_dom"/>
</dbReference>
<evidence type="ECO:0000256" key="3">
    <source>
        <dbReference type="ARBA" id="ARBA00022490"/>
    </source>
</evidence>
<dbReference type="EMBL" id="HG994582">
    <property type="protein sequence ID" value="CAF2891670.1"/>
    <property type="molecule type" value="Genomic_DNA"/>
</dbReference>
<dbReference type="PANTHER" id="PTHR22878">
    <property type="entry name" value="DYNEIN HEAVY CHAIN 6, AXONEMAL-LIKE-RELATED"/>
    <property type="match status" value="1"/>
</dbReference>
<keyword evidence="8" id="KW-0175">Coiled coil</keyword>
<dbReference type="GO" id="GO:0005524">
    <property type="term" value="F:ATP binding"/>
    <property type="evidence" value="ECO:0007669"/>
    <property type="project" value="UniProtKB-KW"/>
</dbReference>